<comment type="caution">
    <text evidence="1">The sequence shown here is derived from an EMBL/GenBank/DDBJ whole genome shotgun (WGS) entry which is preliminary data.</text>
</comment>
<dbReference type="EMBL" id="NEXM01000050">
    <property type="protein sequence ID" value="PSN97727.1"/>
    <property type="molecule type" value="Genomic_DNA"/>
</dbReference>
<reference evidence="1 2" key="1">
    <citation type="submission" date="2017-04" db="EMBL/GenBank/DDBJ databases">
        <title>Novel microbial lineages endemic to geothermal iron-oxide mats fill important gaps in the evolutionary history of Archaea.</title>
        <authorList>
            <person name="Jay Z.J."/>
            <person name="Beam J.P."/>
            <person name="Dlakic M."/>
            <person name="Rusch D.B."/>
            <person name="Kozubal M.A."/>
            <person name="Inskeep W.P."/>
        </authorList>
    </citation>
    <scope>NUCLEOTIDE SEQUENCE [LARGE SCALE GENOMIC DNA]</scope>
    <source>
        <strain evidence="1">ECH_B_SAG-F08</strain>
    </source>
</reference>
<name>A0A2R6BGG2_9ARCH</name>
<accession>A0A2R6BGG2</accession>
<proteinExistence type="predicted"/>
<evidence type="ECO:0000313" key="2">
    <source>
        <dbReference type="Proteomes" id="UP000240381"/>
    </source>
</evidence>
<organism evidence="1 2">
    <name type="scientific">Candidatus Marsarchaeota G2 archaeon ECH_B_SAG-F08</name>
    <dbReference type="NCBI Taxonomy" id="1978165"/>
    <lineage>
        <taxon>Archaea</taxon>
        <taxon>Candidatus Marsarchaeota</taxon>
        <taxon>Candidatus Marsarchaeota group 2</taxon>
    </lineage>
</organism>
<gene>
    <name evidence="1" type="ORF">B9Q11_03570</name>
</gene>
<sequence length="66" mass="7361">MFSLDNEIVSAMNYIPDYSKVLEIAAGITVRSRGIGKFLADLRSAEEKNLKACDKCEKQGKPQRRG</sequence>
<protein>
    <submittedName>
        <fullName evidence="1">Uncharacterized protein</fullName>
    </submittedName>
</protein>
<dbReference type="Proteomes" id="UP000240381">
    <property type="component" value="Unassembled WGS sequence"/>
</dbReference>
<evidence type="ECO:0000313" key="1">
    <source>
        <dbReference type="EMBL" id="PSN97727.1"/>
    </source>
</evidence>
<dbReference type="AlphaFoldDB" id="A0A2R6BGG2"/>